<dbReference type="EC" id="2.4.1.21" evidence="2"/>
<proteinExistence type="predicted"/>
<evidence type="ECO:0000313" key="7">
    <source>
        <dbReference type="Proteomes" id="UP000018861"/>
    </source>
</evidence>
<gene>
    <name evidence="6" type="ORF">JCM6292_896</name>
</gene>
<evidence type="ECO:0000259" key="5">
    <source>
        <dbReference type="Pfam" id="PF08323"/>
    </source>
</evidence>
<comment type="catalytic activity">
    <reaction evidence="1">
        <text>[(1-&gt;4)-alpha-D-glucosyl](n) + ADP-alpha-D-glucose = [(1-&gt;4)-alpha-D-glucosyl](n+1) + ADP + H(+)</text>
        <dbReference type="Rhea" id="RHEA:18189"/>
        <dbReference type="Rhea" id="RHEA-COMP:9584"/>
        <dbReference type="Rhea" id="RHEA-COMP:9587"/>
        <dbReference type="ChEBI" id="CHEBI:15378"/>
        <dbReference type="ChEBI" id="CHEBI:15444"/>
        <dbReference type="ChEBI" id="CHEBI:57498"/>
        <dbReference type="ChEBI" id="CHEBI:456216"/>
        <dbReference type="EC" id="2.4.1.21"/>
    </reaction>
</comment>
<dbReference type="Proteomes" id="UP000018861">
    <property type="component" value="Unassembled WGS sequence"/>
</dbReference>
<reference evidence="6 7" key="1">
    <citation type="journal article" date="2014" name="Genome Announc.">
        <title>Draft Genome Sequences of Three Strains of Bacteroides pyogenes Isolated from a Cat and Swine.</title>
        <authorList>
            <person name="Sakamoto M."/>
            <person name="Oshima K."/>
            <person name="Suda W."/>
            <person name="Kitamura K."/>
            <person name="Iida T."/>
            <person name="Hattori M."/>
            <person name="Ohkuma M."/>
        </authorList>
    </citation>
    <scope>NUCLEOTIDE SEQUENCE [LARGE SCALE GENOMIC DNA]</scope>
    <source>
        <strain evidence="6 7">JCM 6292</strain>
    </source>
</reference>
<feature type="domain" description="Starch synthase catalytic" evidence="5">
    <location>
        <begin position="24"/>
        <end position="258"/>
    </location>
</feature>
<keyword evidence="4" id="KW-0808">Transferase</keyword>
<evidence type="ECO:0000256" key="3">
    <source>
        <dbReference type="ARBA" id="ARBA00022676"/>
    </source>
</evidence>
<protein>
    <recommendedName>
        <fullName evidence="2">starch synthase</fullName>
        <ecNumber evidence="2">2.4.1.21</ecNumber>
    </recommendedName>
</protein>
<keyword evidence="3" id="KW-0328">Glycosyltransferase</keyword>
<dbReference type="SUPFAM" id="SSF53756">
    <property type="entry name" value="UDP-Glycosyltransferase/glycogen phosphorylase"/>
    <property type="match status" value="1"/>
</dbReference>
<evidence type="ECO:0000256" key="1">
    <source>
        <dbReference type="ARBA" id="ARBA00001478"/>
    </source>
</evidence>
<dbReference type="GO" id="GO:0009011">
    <property type="term" value="F:alpha-1,4-glucan glucosyltransferase (ADP-glucose donor) activity"/>
    <property type="evidence" value="ECO:0007669"/>
    <property type="project" value="UniProtKB-EC"/>
</dbReference>
<evidence type="ECO:0000313" key="6">
    <source>
        <dbReference type="EMBL" id="GAE14726.1"/>
    </source>
</evidence>
<comment type="caution">
    <text evidence="6">The sequence shown here is derived from an EMBL/GenBank/DDBJ whole genome shotgun (WGS) entry which is preliminary data.</text>
</comment>
<evidence type="ECO:0000256" key="2">
    <source>
        <dbReference type="ARBA" id="ARBA00012588"/>
    </source>
</evidence>
<accession>W4P4J9</accession>
<organism evidence="6 7">
    <name type="scientific">Bacteroides pyogenes JCM 6292</name>
    <dbReference type="NCBI Taxonomy" id="1235809"/>
    <lineage>
        <taxon>Bacteria</taxon>
        <taxon>Pseudomonadati</taxon>
        <taxon>Bacteroidota</taxon>
        <taxon>Bacteroidia</taxon>
        <taxon>Bacteroidales</taxon>
        <taxon>Bacteroidaceae</taxon>
        <taxon>Bacteroides</taxon>
    </lineage>
</organism>
<dbReference type="PANTHER" id="PTHR45825">
    <property type="entry name" value="GRANULE-BOUND STARCH SYNTHASE 1, CHLOROPLASTIC/AMYLOPLASTIC"/>
    <property type="match status" value="1"/>
</dbReference>
<name>W4P4J9_9BACE</name>
<evidence type="ECO:0000256" key="4">
    <source>
        <dbReference type="ARBA" id="ARBA00022679"/>
    </source>
</evidence>
<dbReference type="Gene3D" id="3.40.50.2000">
    <property type="entry name" value="Glycogen Phosphorylase B"/>
    <property type="match status" value="1"/>
</dbReference>
<dbReference type="AlphaFoldDB" id="W4P4J9"/>
<dbReference type="Pfam" id="PF08323">
    <property type="entry name" value="Glyco_transf_5"/>
    <property type="match status" value="1"/>
</dbReference>
<sequence length="295" mass="34464">MFFFFAIFAEYYRELLLIMTKANKVLFITQEITPYVPESEMANIGRNLPQAIQEKGREIRTFMPKWGNINERRNQLHEVIRLSGMNLIIDDTDHPLIIKVASIQSARMQVYFIDNDDYFQNRLQTVDENGVEYNDNDSRAIFYARGVLETVKKLRWCPDIIHCHGWMTALAPLYIKKAYKDEPSFRDAKVIFSVYEDDFKNTFNEDFAAKMMLKGISKKDLSSLNGATDYETLCKLAVDYSDGVIRNSEKVNETIIDYARQSGKQILDYQNEENYADACNEFYDQVWEATAKKEE</sequence>
<dbReference type="PANTHER" id="PTHR45825:SF11">
    <property type="entry name" value="ALPHA AMYLASE DOMAIN-CONTAINING PROTEIN"/>
    <property type="match status" value="1"/>
</dbReference>
<dbReference type="EMBL" id="BAIQ01000006">
    <property type="protein sequence ID" value="GAE14726.1"/>
    <property type="molecule type" value="Genomic_DNA"/>
</dbReference>
<dbReference type="InterPro" id="IPR013534">
    <property type="entry name" value="Starch_synth_cat_dom"/>
</dbReference>